<sequence length="79" mass="8980">MTCREEILAAARVLSRQHAEGTFSMQDIVAALRAKRTQYLDITIRRLVSTQMCVNAVGPEAGKYPDLERVSRGRYRLLK</sequence>
<dbReference type="Pfam" id="PF24706">
    <property type="entry name" value="DUF7669"/>
    <property type="match status" value="1"/>
</dbReference>
<evidence type="ECO:0000313" key="2">
    <source>
        <dbReference type="EMBL" id="MDP9763865.1"/>
    </source>
</evidence>
<evidence type="ECO:0000259" key="1">
    <source>
        <dbReference type="Pfam" id="PF24706"/>
    </source>
</evidence>
<name>A0ABT9MB95_9DEIO</name>
<dbReference type="Proteomes" id="UP001232163">
    <property type="component" value="Unassembled WGS sequence"/>
</dbReference>
<protein>
    <recommendedName>
        <fullName evidence="1">DUF7669 domain-containing protein</fullName>
    </recommendedName>
</protein>
<gene>
    <name evidence="2" type="ORF">QO006_001282</name>
</gene>
<evidence type="ECO:0000313" key="3">
    <source>
        <dbReference type="Proteomes" id="UP001232163"/>
    </source>
</evidence>
<reference evidence="2 3" key="1">
    <citation type="submission" date="2023-07" db="EMBL/GenBank/DDBJ databases">
        <title>Genomic Encyclopedia of Type Strains, Phase IV (KMG-IV): sequencing the most valuable type-strain genomes for metagenomic binning, comparative biology and taxonomic classification.</title>
        <authorList>
            <person name="Goeker M."/>
        </authorList>
    </citation>
    <scope>NUCLEOTIDE SEQUENCE [LARGE SCALE GENOMIC DNA]</scope>
    <source>
        <strain evidence="2 3">NIO-1023</strain>
    </source>
</reference>
<proteinExistence type="predicted"/>
<keyword evidence="3" id="KW-1185">Reference proteome</keyword>
<feature type="domain" description="DUF7669" evidence="1">
    <location>
        <begin position="11"/>
        <end position="77"/>
    </location>
</feature>
<comment type="caution">
    <text evidence="2">The sequence shown here is derived from an EMBL/GenBank/DDBJ whole genome shotgun (WGS) entry which is preliminary data.</text>
</comment>
<dbReference type="RefSeq" id="WP_307465018.1">
    <property type="nucleotide sequence ID" value="NZ_JAURUR010000002.1"/>
</dbReference>
<accession>A0ABT9MB95</accession>
<organism evidence="2 3">
    <name type="scientific">Deinococcus enclensis</name>
    <dbReference type="NCBI Taxonomy" id="1049582"/>
    <lineage>
        <taxon>Bacteria</taxon>
        <taxon>Thermotogati</taxon>
        <taxon>Deinococcota</taxon>
        <taxon>Deinococci</taxon>
        <taxon>Deinococcales</taxon>
        <taxon>Deinococcaceae</taxon>
        <taxon>Deinococcus</taxon>
    </lineage>
</organism>
<dbReference type="EMBL" id="JAURUR010000002">
    <property type="protein sequence ID" value="MDP9763865.1"/>
    <property type="molecule type" value="Genomic_DNA"/>
</dbReference>
<dbReference type="InterPro" id="IPR056086">
    <property type="entry name" value="DUF7669"/>
</dbReference>